<evidence type="ECO:0000259" key="1">
    <source>
        <dbReference type="Pfam" id="PF08268"/>
    </source>
</evidence>
<reference evidence="3 4" key="1">
    <citation type="journal article" date="2019" name="Sci. Rep.">
        <title>A high-quality genome of Eragrostis curvula grass provides insights into Poaceae evolution and supports new strategies to enhance forage quality.</title>
        <authorList>
            <person name="Carballo J."/>
            <person name="Santos B.A.C.M."/>
            <person name="Zappacosta D."/>
            <person name="Garbus I."/>
            <person name="Selva J.P."/>
            <person name="Gallo C.A."/>
            <person name="Diaz A."/>
            <person name="Albertini E."/>
            <person name="Caccamo M."/>
            <person name="Echenique V."/>
        </authorList>
    </citation>
    <scope>NUCLEOTIDE SEQUENCE [LARGE SCALE GENOMIC DNA]</scope>
    <source>
        <strain evidence="4">cv. Victoria</strain>
        <tissue evidence="3">Leaf</tissue>
    </source>
</reference>
<evidence type="ECO:0000259" key="2">
    <source>
        <dbReference type="Pfam" id="PF12937"/>
    </source>
</evidence>
<proteinExistence type="predicted"/>
<dbReference type="InterPro" id="IPR011043">
    <property type="entry name" value="Gal_Oxase/kelch_b-propeller"/>
</dbReference>
<dbReference type="NCBIfam" id="TIGR01640">
    <property type="entry name" value="F_box_assoc_1"/>
    <property type="match status" value="1"/>
</dbReference>
<dbReference type="Gramene" id="TVU33361">
    <property type="protein sequence ID" value="TVU33361"/>
    <property type="gene ID" value="EJB05_25173"/>
</dbReference>
<dbReference type="InterPro" id="IPR017451">
    <property type="entry name" value="F-box-assoc_interact_dom"/>
</dbReference>
<dbReference type="Pfam" id="PF12937">
    <property type="entry name" value="F-box-like"/>
    <property type="match status" value="1"/>
</dbReference>
<dbReference type="PANTHER" id="PTHR31111:SF133">
    <property type="entry name" value="OS07G0196600 PROTEIN"/>
    <property type="match status" value="1"/>
</dbReference>
<dbReference type="Proteomes" id="UP000324897">
    <property type="component" value="Chromosome 1"/>
</dbReference>
<dbReference type="PANTHER" id="PTHR31111">
    <property type="entry name" value="BNAA05G37150D PROTEIN-RELATED"/>
    <property type="match status" value="1"/>
</dbReference>
<dbReference type="InterPro" id="IPR013187">
    <property type="entry name" value="F-box-assoc_dom_typ3"/>
</dbReference>
<dbReference type="SUPFAM" id="SSF81383">
    <property type="entry name" value="F-box domain"/>
    <property type="match status" value="1"/>
</dbReference>
<dbReference type="EMBL" id="RWGY01000011">
    <property type="protein sequence ID" value="TVU33361.1"/>
    <property type="molecule type" value="Genomic_DNA"/>
</dbReference>
<organism evidence="3 4">
    <name type="scientific">Eragrostis curvula</name>
    <name type="common">weeping love grass</name>
    <dbReference type="NCBI Taxonomy" id="38414"/>
    <lineage>
        <taxon>Eukaryota</taxon>
        <taxon>Viridiplantae</taxon>
        <taxon>Streptophyta</taxon>
        <taxon>Embryophyta</taxon>
        <taxon>Tracheophyta</taxon>
        <taxon>Spermatophyta</taxon>
        <taxon>Magnoliopsida</taxon>
        <taxon>Liliopsida</taxon>
        <taxon>Poales</taxon>
        <taxon>Poaceae</taxon>
        <taxon>PACMAD clade</taxon>
        <taxon>Chloridoideae</taxon>
        <taxon>Eragrostideae</taxon>
        <taxon>Eragrostidinae</taxon>
        <taxon>Eragrostis</taxon>
    </lineage>
</organism>
<dbReference type="Gene3D" id="1.20.1280.50">
    <property type="match status" value="1"/>
</dbReference>
<dbReference type="AlphaFoldDB" id="A0A5J9VD32"/>
<evidence type="ECO:0000313" key="4">
    <source>
        <dbReference type="Proteomes" id="UP000324897"/>
    </source>
</evidence>
<sequence>MAASSSLRSGTGSSSQERGIPLPNADALFEILLRVPAKDLGRCHAVCRPWRCILTDPHFVAAHKARHDPLIVVGYCPSSENTLCDIMDLSGRVLKQVHRTAGWYATSVHLDFICSSNSRTFRLHNLSTGVVYNLPEELTEEHAAEERNTYRFFAAAAFGQARSTGQYKVLRVLVRETSAYTGNFFEIITLGGGSHARWRAKESPPFSVCLDMWKTVVIDGIAYYFCCVDPAVREEEAASDRIASFDLDREEWRPTLRGPLSSSSVDYAPYRPFHRIYPFDLSMSTINGSLVVVHRADRSSLADLWFLMDFERGLWVKQHSIRVQFSDPVPYGLQETVRPLLVLSDGRIVFVQAGDKRVLLRIYDPRTNTYSDVAEIMGRCCAVGLYTGGALGLANGTG</sequence>
<protein>
    <submittedName>
        <fullName evidence="3">Uncharacterized protein</fullName>
    </submittedName>
</protein>
<dbReference type="OrthoDB" id="1918594at2759"/>
<dbReference type="SUPFAM" id="SSF50965">
    <property type="entry name" value="Galactose oxidase, central domain"/>
    <property type="match status" value="1"/>
</dbReference>
<gene>
    <name evidence="3" type="ORF">EJB05_25173</name>
</gene>
<feature type="domain" description="F-box associated beta-propeller type 3" evidence="1">
    <location>
        <begin position="107"/>
        <end position="373"/>
    </location>
</feature>
<evidence type="ECO:0000313" key="3">
    <source>
        <dbReference type="EMBL" id="TVU33361.1"/>
    </source>
</evidence>
<name>A0A5J9VD32_9POAL</name>
<dbReference type="InterPro" id="IPR036047">
    <property type="entry name" value="F-box-like_dom_sf"/>
</dbReference>
<feature type="non-terminal residue" evidence="3">
    <location>
        <position position="1"/>
    </location>
</feature>
<dbReference type="Pfam" id="PF08268">
    <property type="entry name" value="FBA_3"/>
    <property type="match status" value="1"/>
</dbReference>
<dbReference type="InterPro" id="IPR001810">
    <property type="entry name" value="F-box_dom"/>
</dbReference>
<accession>A0A5J9VD32</accession>
<comment type="caution">
    <text evidence="3">The sequence shown here is derived from an EMBL/GenBank/DDBJ whole genome shotgun (WGS) entry which is preliminary data.</text>
</comment>
<keyword evidence="4" id="KW-1185">Reference proteome</keyword>
<feature type="domain" description="F-box" evidence="2">
    <location>
        <begin position="27"/>
        <end position="58"/>
    </location>
</feature>